<reference evidence="2 3" key="1">
    <citation type="submission" date="2024-01" db="EMBL/GenBank/DDBJ databases">
        <title>A draft genome for a cacao thread blight-causing isolate of Paramarasmius palmivorus.</title>
        <authorList>
            <person name="Baruah I.K."/>
            <person name="Bukari Y."/>
            <person name="Amoako-Attah I."/>
            <person name="Meinhardt L.W."/>
            <person name="Bailey B.A."/>
            <person name="Cohen S.P."/>
        </authorList>
    </citation>
    <scope>NUCLEOTIDE SEQUENCE [LARGE SCALE GENOMIC DNA]</scope>
    <source>
        <strain evidence="2 3">GH-12</strain>
    </source>
</reference>
<sequence>MSLVQLLEEPFGPYEEFLALEPGVKTSMKDLLHMKSVVMVNTRTKKTTGLDYTDLVQHEGTELPKVHFYGVIVIEKLSWLTPEVQKHLNNDIKGRDEELHRSCTTTLEKIYKKADANTGEERLVKMYLRCTKSKPAGYMTMDDYPKSLVLTSSVHRASSSKVNRNFVVDSLHVETHARSRNTLERWRLHALIKHAIDQQNKPPVETRTFKWIIDSMLKYHHDFSIQRRIIFDPEDSDIEDVITGETKRRRHLCRVSRHECAGILAAHAEWLLAQQVVTQYSKHHLVNLRSLYKFCMKAKSVRKTKAKANKRSTWGLEYQIDSEPRRKESDQVDLSRFGKGDWESAIERHCLGAPKVRVVSCIAVLLPIYRQKYILPPLSRPRTPPRPDTTGQFDSDYSVSSSAEESDSDSDSDISRALYAKIPKWPMRRIRFINGRWQCPERQCLFEVDLLGIQATHPERPGKYCKHLAVGHIKDHTDEHLHGWGVHFLPTHSANGQVSVRLVEWPLRGRGDDDVKMEED</sequence>
<evidence type="ECO:0000313" key="2">
    <source>
        <dbReference type="EMBL" id="KAK7027340.1"/>
    </source>
</evidence>
<evidence type="ECO:0000256" key="1">
    <source>
        <dbReference type="SAM" id="MobiDB-lite"/>
    </source>
</evidence>
<dbReference type="EMBL" id="JAYKXP010000097">
    <property type="protein sequence ID" value="KAK7027340.1"/>
    <property type="molecule type" value="Genomic_DNA"/>
</dbReference>
<name>A0AAW0BMS7_9AGAR</name>
<comment type="caution">
    <text evidence="2">The sequence shown here is derived from an EMBL/GenBank/DDBJ whole genome shotgun (WGS) entry which is preliminary data.</text>
</comment>
<protein>
    <submittedName>
        <fullName evidence="2">Uncharacterized protein</fullName>
    </submittedName>
</protein>
<proteinExistence type="predicted"/>
<gene>
    <name evidence="2" type="ORF">VNI00_015303</name>
</gene>
<evidence type="ECO:0000313" key="3">
    <source>
        <dbReference type="Proteomes" id="UP001383192"/>
    </source>
</evidence>
<organism evidence="2 3">
    <name type="scientific">Paramarasmius palmivorus</name>
    <dbReference type="NCBI Taxonomy" id="297713"/>
    <lineage>
        <taxon>Eukaryota</taxon>
        <taxon>Fungi</taxon>
        <taxon>Dikarya</taxon>
        <taxon>Basidiomycota</taxon>
        <taxon>Agaricomycotina</taxon>
        <taxon>Agaricomycetes</taxon>
        <taxon>Agaricomycetidae</taxon>
        <taxon>Agaricales</taxon>
        <taxon>Marasmiineae</taxon>
        <taxon>Marasmiaceae</taxon>
        <taxon>Paramarasmius</taxon>
    </lineage>
</organism>
<accession>A0AAW0BMS7</accession>
<dbReference type="Proteomes" id="UP001383192">
    <property type="component" value="Unassembled WGS sequence"/>
</dbReference>
<feature type="compositionally biased region" description="Pro residues" evidence="1">
    <location>
        <begin position="378"/>
        <end position="387"/>
    </location>
</feature>
<keyword evidence="3" id="KW-1185">Reference proteome</keyword>
<feature type="region of interest" description="Disordered" evidence="1">
    <location>
        <begin position="377"/>
        <end position="411"/>
    </location>
</feature>
<feature type="compositionally biased region" description="Low complexity" evidence="1">
    <location>
        <begin position="388"/>
        <end position="403"/>
    </location>
</feature>
<dbReference type="AlphaFoldDB" id="A0AAW0BMS7"/>